<evidence type="ECO:0000313" key="1">
    <source>
        <dbReference type="EMBL" id="KAJ7611223.1"/>
    </source>
</evidence>
<dbReference type="AlphaFoldDB" id="A0AAD7F9W4"/>
<sequence length="194" mass="22072">MTMGMGGLQSSFYATPAFPPPPLATVRVPMLRHLFTDIAIEPLASGRGTPVDRGRWASWGGRQMMMAMQGLGPAIGTGRLESRVPQYQRYVDAPAEVSTPMPMPVEEQQTMPMPVGMPGQAFEPDEALWQRFRRASVLRAVWPRLECLLLMPWTWTLLLSLRRTTITRARCSWNEWGWRSWSWSFSWVPPPRAI</sequence>
<evidence type="ECO:0000313" key="2">
    <source>
        <dbReference type="Proteomes" id="UP001221142"/>
    </source>
</evidence>
<comment type="caution">
    <text evidence="1">The sequence shown here is derived from an EMBL/GenBank/DDBJ whole genome shotgun (WGS) entry which is preliminary data.</text>
</comment>
<accession>A0AAD7F9W4</accession>
<reference evidence="1" key="1">
    <citation type="submission" date="2023-03" db="EMBL/GenBank/DDBJ databases">
        <title>Massive genome expansion in bonnet fungi (Mycena s.s.) driven by repeated elements and novel gene families across ecological guilds.</title>
        <authorList>
            <consortium name="Lawrence Berkeley National Laboratory"/>
            <person name="Harder C.B."/>
            <person name="Miyauchi S."/>
            <person name="Viragh M."/>
            <person name="Kuo A."/>
            <person name="Thoen E."/>
            <person name="Andreopoulos B."/>
            <person name="Lu D."/>
            <person name="Skrede I."/>
            <person name="Drula E."/>
            <person name="Henrissat B."/>
            <person name="Morin E."/>
            <person name="Kohler A."/>
            <person name="Barry K."/>
            <person name="LaButti K."/>
            <person name="Morin E."/>
            <person name="Salamov A."/>
            <person name="Lipzen A."/>
            <person name="Mereny Z."/>
            <person name="Hegedus B."/>
            <person name="Baldrian P."/>
            <person name="Stursova M."/>
            <person name="Weitz H."/>
            <person name="Taylor A."/>
            <person name="Grigoriev I.V."/>
            <person name="Nagy L.G."/>
            <person name="Martin F."/>
            <person name="Kauserud H."/>
        </authorList>
    </citation>
    <scope>NUCLEOTIDE SEQUENCE</scope>
    <source>
        <strain evidence="1">9284</strain>
    </source>
</reference>
<organism evidence="1 2">
    <name type="scientific">Roridomyces roridus</name>
    <dbReference type="NCBI Taxonomy" id="1738132"/>
    <lineage>
        <taxon>Eukaryota</taxon>
        <taxon>Fungi</taxon>
        <taxon>Dikarya</taxon>
        <taxon>Basidiomycota</taxon>
        <taxon>Agaricomycotina</taxon>
        <taxon>Agaricomycetes</taxon>
        <taxon>Agaricomycetidae</taxon>
        <taxon>Agaricales</taxon>
        <taxon>Marasmiineae</taxon>
        <taxon>Mycenaceae</taxon>
        <taxon>Roridomyces</taxon>
    </lineage>
</organism>
<dbReference type="EMBL" id="JARKIF010000033">
    <property type="protein sequence ID" value="KAJ7611223.1"/>
    <property type="molecule type" value="Genomic_DNA"/>
</dbReference>
<proteinExistence type="predicted"/>
<protein>
    <submittedName>
        <fullName evidence="1">Uncharacterized protein</fullName>
    </submittedName>
</protein>
<name>A0AAD7F9W4_9AGAR</name>
<gene>
    <name evidence="1" type="ORF">FB45DRAFT_320687</name>
</gene>
<dbReference type="Proteomes" id="UP001221142">
    <property type="component" value="Unassembled WGS sequence"/>
</dbReference>
<keyword evidence="2" id="KW-1185">Reference proteome</keyword>